<dbReference type="AlphaFoldDB" id="A0A426YPL1"/>
<dbReference type="Proteomes" id="UP000287651">
    <property type="component" value="Unassembled WGS sequence"/>
</dbReference>
<sequence>MGSYHLVSEPRFSVSRDNFHATVIFNTEINTQPADLQSHTSSLLRCNYVSSLFRRSSTSAGTAAFIPSSRMIFPSRPKISRSMSRC</sequence>
<comment type="caution">
    <text evidence="1">The sequence shown here is derived from an EMBL/GenBank/DDBJ whole genome shotgun (WGS) entry which is preliminary data.</text>
</comment>
<accession>A0A426YPL1</accession>
<dbReference type="EMBL" id="AMZH03011033">
    <property type="protein sequence ID" value="RRT53650.1"/>
    <property type="molecule type" value="Genomic_DNA"/>
</dbReference>
<reference evidence="1 2" key="1">
    <citation type="journal article" date="2014" name="Agronomy (Basel)">
        <title>A Draft Genome Sequence for Ensete ventricosum, the Drought-Tolerant Tree Against Hunger.</title>
        <authorList>
            <person name="Harrison J."/>
            <person name="Moore K.A."/>
            <person name="Paszkiewicz K."/>
            <person name="Jones T."/>
            <person name="Grant M."/>
            <person name="Ambacheew D."/>
            <person name="Muzemil S."/>
            <person name="Studholme D.J."/>
        </authorList>
    </citation>
    <scope>NUCLEOTIDE SEQUENCE [LARGE SCALE GENOMIC DNA]</scope>
</reference>
<name>A0A426YPL1_ENSVE</name>
<proteinExistence type="predicted"/>
<organism evidence="1 2">
    <name type="scientific">Ensete ventricosum</name>
    <name type="common">Abyssinian banana</name>
    <name type="synonym">Musa ensete</name>
    <dbReference type="NCBI Taxonomy" id="4639"/>
    <lineage>
        <taxon>Eukaryota</taxon>
        <taxon>Viridiplantae</taxon>
        <taxon>Streptophyta</taxon>
        <taxon>Embryophyta</taxon>
        <taxon>Tracheophyta</taxon>
        <taxon>Spermatophyta</taxon>
        <taxon>Magnoliopsida</taxon>
        <taxon>Liliopsida</taxon>
        <taxon>Zingiberales</taxon>
        <taxon>Musaceae</taxon>
        <taxon>Ensete</taxon>
    </lineage>
</organism>
<protein>
    <submittedName>
        <fullName evidence="1">Uncharacterized protein</fullName>
    </submittedName>
</protein>
<evidence type="ECO:0000313" key="2">
    <source>
        <dbReference type="Proteomes" id="UP000287651"/>
    </source>
</evidence>
<gene>
    <name evidence="1" type="ORF">B296_00049718</name>
</gene>
<evidence type="ECO:0000313" key="1">
    <source>
        <dbReference type="EMBL" id="RRT53650.1"/>
    </source>
</evidence>